<comment type="subcellular location">
    <subcellularLocation>
        <location evidence="5">Cytoplasm</location>
    </subcellularLocation>
</comment>
<dbReference type="InterPro" id="IPR015422">
    <property type="entry name" value="PyrdxlP-dep_Trfase_small"/>
</dbReference>
<protein>
    <recommendedName>
        <fullName evidence="5">Acetylornithine aminotransferase</fullName>
        <shortName evidence="5">ACOAT</shortName>
        <ecNumber evidence="5">2.6.1.11</ecNumber>
    </recommendedName>
</protein>
<dbReference type="PIRSF" id="PIRSF000521">
    <property type="entry name" value="Transaminase_4ab_Lys_Orn"/>
    <property type="match status" value="1"/>
</dbReference>
<dbReference type="PANTHER" id="PTHR11986:SF79">
    <property type="entry name" value="ACETYLORNITHINE AMINOTRANSFERASE, MITOCHONDRIAL"/>
    <property type="match status" value="1"/>
</dbReference>
<dbReference type="NCBIfam" id="TIGR00707">
    <property type="entry name" value="argD"/>
    <property type="match status" value="1"/>
</dbReference>
<organism evidence="6">
    <name type="scientific">Candidatus Kentrum sp. TC</name>
    <dbReference type="NCBI Taxonomy" id="2126339"/>
    <lineage>
        <taxon>Bacteria</taxon>
        <taxon>Pseudomonadati</taxon>
        <taxon>Pseudomonadota</taxon>
        <taxon>Gammaproteobacteria</taxon>
        <taxon>Candidatus Kentrum</taxon>
    </lineage>
</organism>
<dbReference type="InterPro" id="IPR005814">
    <property type="entry name" value="Aminotrans_3"/>
</dbReference>
<keyword evidence="5" id="KW-0055">Arginine biosynthesis</keyword>
<sequence length="406" mass="43957">MTSSSMPTYARLPIRFARGEGVWLWDSEGKKYLDAFSGIGVCNLGHAHPLVTEAIRDQAGQLLHTSNLYEIPHQARLAGTLTRLLNLSDPNSSSTERASPPSNWFFCNSGAEANEAGMKIARMYGHHKGIASPEIIVAEGSFHGRTLATLTATGNPKVRIGFEPLVPGFLRIPFDDPVAIAAIADDNPNVVAILLEPIQGEGGVIVPNDDYLRAVRDICDEHDWLMMLDEVQTGMCRTGRWFAWQHSGIEPDVMMLAKALGNGVPIGACMARGRVAEILGPGSHGSTFGGNPLACRAALAVVDVMEKEALPERADLMGNSLRSALADALHGIKIISQVRSKGLMIGVEFNRPCGDLVGKALRRGLLVNVTAERVLRLLPPLIIQEREIEQIVRVISELVHEFSSAK</sequence>
<dbReference type="InterPro" id="IPR004636">
    <property type="entry name" value="AcOrn/SuccOrn_fam"/>
</dbReference>
<dbReference type="InterPro" id="IPR015421">
    <property type="entry name" value="PyrdxlP-dep_Trfase_major"/>
</dbReference>
<dbReference type="PROSITE" id="PS00600">
    <property type="entry name" value="AA_TRANSFER_CLASS_3"/>
    <property type="match status" value="1"/>
</dbReference>
<keyword evidence="3 5" id="KW-0808">Transferase</keyword>
<dbReference type="Gene3D" id="3.40.640.10">
    <property type="entry name" value="Type I PLP-dependent aspartate aminotransferase-like (Major domain)"/>
    <property type="match status" value="1"/>
</dbReference>
<dbReference type="AlphaFoldDB" id="A0A450YIC6"/>
<dbReference type="HAMAP" id="MF_01107">
    <property type="entry name" value="ArgD_aminotrans_3"/>
    <property type="match status" value="1"/>
</dbReference>
<dbReference type="Pfam" id="PF00202">
    <property type="entry name" value="Aminotran_3"/>
    <property type="match status" value="1"/>
</dbReference>
<keyword evidence="2 5" id="KW-0028">Amino-acid biosynthesis</keyword>
<comment type="pathway">
    <text evidence="5">Amino-acid biosynthesis; L-arginine biosynthesis; N(2)-acetyl-L-ornithine from L-glutamate: step 4/4.</text>
</comment>
<dbReference type="GO" id="GO:0003992">
    <property type="term" value="F:N2-acetyl-L-ornithine:2-oxoglutarate 5-aminotransferase activity"/>
    <property type="evidence" value="ECO:0007669"/>
    <property type="project" value="UniProtKB-UniRule"/>
</dbReference>
<feature type="binding site" evidence="5">
    <location>
        <position position="145"/>
    </location>
    <ligand>
        <name>N(2)-acetyl-L-ornithine</name>
        <dbReference type="ChEBI" id="CHEBI:57805"/>
    </ligand>
</feature>
<dbReference type="InterPro" id="IPR050103">
    <property type="entry name" value="Class-III_PLP-dep_AT"/>
</dbReference>
<dbReference type="CDD" id="cd00610">
    <property type="entry name" value="OAT_like"/>
    <property type="match status" value="1"/>
</dbReference>
<dbReference type="PANTHER" id="PTHR11986">
    <property type="entry name" value="AMINOTRANSFERASE CLASS III"/>
    <property type="match status" value="1"/>
</dbReference>
<dbReference type="FunFam" id="3.40.640.10:FF:000004">
    <property type="entry name" value="Acetylornithine aminotransferase"/>
    <property type="match status" value="1"/>
</dbReference>
<keyword evidence="5" id="KW-0963">Cytoplasm</keyword>
<evidence type="ECO:0000256" key="3">
    <source>
        <dbReference type="ARBA" id="ARBA00022679"/>
    </source>
</evidence>
<evidence type="ECO:0000256" key="1">
    <source>
        <dbReference type="ARBA" id="ARBA00022576"/>
    </source>
</evidence>
<reference evidence="6" key="1">
    <citation type="submission" date="2019-02" db="EMBL/GenBank/DDBJ databases">
        <authorList>
            <person name="Gruber-Vodicka R. H."/>
            <person name="Seah K. B. B."/>
        </authorList>
    </citation>
    <scope>NUCLEOTIDE SEQUENCE</scope>
    <source>
        <strain evidence="6">BECK_BZ125</strain>
    </source>
</reference>
<comment type="catalytic activity">
    <reaction evidence="5">
        <text>N(2)-acetyl-L-ornithine + 2-oxoglutarate = N-acetyl-L-glutamate 5-semialdehyde + L-glutamate</text>
        <dbReference type="Rhea" id="RHEA:18049"/>
        <dbReference type="ChEBI" id="CHEBI:16810"/>
        <dbReference type="ChEBI" id="CHEBI:29123"/>
        <dbReference type="ChEBI" id="CHEBI:29985"/>
        <dbReference type="ChEBI" id="CHEBI:57805"/>
        <dbReference type="EC" id="2.6.1.11"/>
    </reaction>
</comment>
<feature type="binding site" evidence="5">
    <location>
        <begin position="229"/>
        <end position="232"/>
    </location>
    <ligand>
        <name>pyridoxal 5'-phosphate</name>
        <dbReference type="ChEBI" id="CHEBI:597326"/>
    </ligand>
</feature>
<evidence type="ECO:0000256" key="2">
    <source>
        <dbReference type="ARBA" id="ARBA00022605"/>
    </source>
</evidence>
<dbReference type="SUPFAM" id="SSF53383">
    <property type="entry name" value="PLP-dependent transferases"/>
    <property type="match status" value="1"/>
</dbReference>
<dbReference type="GO" id="GO:0005737">
    <property type="term" value="C:cytoplasm"/>
    <property type="evidence" value="ECO:0007669"/>
    <property type="project" value="UniProtKB-SubCell"/>
</dbReference>
<gene>
    <name evidence="5" type="primary">argD</name>
    <name evidence="6" type="ORF">BECKTC1821E_GA0114239_10115</name>
</gene>
<evidence type="ECO:0000256" key="5">
    <source>
        <dbReference type="HAMAP-Rule" id="MF_01107"/>
    </source>
</evidence>
<dbReference type="EMBL" id="CAADFT010000011">
    <property type="protein sequence ID" value="VFK41307.1"/>
    <property type="molecule type" value="Genomic_DNA"/>
</dbReference>
<dbReference type="NCBIfam" id="NF002325">
    <property type="entry name" value="PRK01278.1"/>
    <property type="match status" value="1"/>
</dbReference>
<evidence type="ECO:0000256" key="4">
    <source>
        <dbReference type="ARBA" id="ARBA00022898"/>
    </source>
</evidence>
<feature type="binding site" evidence="5">
    <location>
        <position position="287"/>
    </location>
    <ligand>
        <name>pyridoxal 5'-phosphate</name>
        <dbReference type="ChEBI" id="CHEBI:597326"/>
    </ligand>
</feature>
<dbReference type="GO" id="GO:0042802">
    <property type="term" value="F:identical protein binding"/>
    <property type="evidence" value="ECO:0007669"/>
    <property type="project" value="TreeGrafter"/>
</dbReference>
<dbReference type="Gene3D" id="3.90.1150.10">
    <property type="entry name" value="Aspartate Aminotransferase, domain 1"/>
    <property type="match status" value="1"/>
</dbReference>
<dbReference type="InterPro" id="IPR049704">
    <property type="entry name" value="Aminotrans_3_PPA_site"/>
</dbReference>
<dbReference type="UniPathway" id="UPA00068">
    <property type="reaction ID" value="UER00109"/>
</dbReference>
<feature type="binding site" evidence="5">
    <location>
        <position position="286"/>
    </location>
    <ligand>
        <name>N(2)-acetyl-L-ornithine</name>
        <dbReference type="ChEBI" id="CHEBI:57805"/>
    </ligand>
</feature>
<dbReference type="EC" id="2.6.1.11" evidence="5"/>
<keyword evidence="4 5" id="KW-0663">Pyridoxal phosphate</keyword>
<comment type="miscellaneous">
    <text evidence="5">May also have succinyldiaminopimelate aminotransferase activity, thus carrying out the corresponding step in lysine biosynthesis.</text>
</comment>
<keyword evidence="1 5" id="KW-0032">Aminotransferase</keyword>
<comment type="cofactor">
    <cofactor evidence="5">
        <name>pyridoxal 5'-phosphate</name>
        <dbReference type="ChEBI" id="CHEBI:597326"/>
    </cofactor>
    <text evidence="5">Binds 1 pyridoxal phosphate per subunit.</text>
</comment>
<dbReference type="GO" id="GO:0006526">
    <property type="term" value="P:L-arginine biosynthetic process"/>
    <property type="evidence" value="ECO:0007669"/>
    <property type="project" value="UniProtKB-UniRule"/>
</dbReference>
<accession>A0A450YIC6</accession>
<comment type="subunit">
    <text evidence="5">Homodimer.</text>
</comment>
<dbReference type="GO" id="GO:0030170">
    <property type="term" value="F:pyridoxal phosphate binding"/>
    <property type="evidence" value="ECO:0007669"/>
    <property type="project" value="InterPro"/>
</dbReference>
<proteinExistence type="inferred from homology"/>
<feature type="binding site" evidence="5">
    <location>
        <position position="142"/>
    </location>
    <ligand>
        <name>pyridoxal 5'-phosphate</name>
        <dbReference type="ChEBI" id="CHEBI:597326"/>
    </ligand>
</feature>
<feature type="modified residue" description="N6-(pyridoxal phosphate)lysine" evidence="5">
    <location>
        <position position="258"/>
    </location>
</feature>
<comment type="similarity">
    <text evidence="5">Belongs to the class-III pyridoxal-phosphate-dependent aminotransferase family. ArgD subfamily.</text>
</comment>
<feature type="binding site" evidence="5">
    <location>
        <begin position="110"/>
        <end position="111"/>
    </location>
    <ligand>
        <name>pyridoxal 5'-phosphate</name>
        <dbReference type="ChEBI" id="CHEBI:597326"/>
    </ligand>
</feature>
<evidence type="ECO:0000313" key="6">
    <source>
        <dbReference type="EMBL" id="VFK41307.1"/>
    </source>
</evidence>
<name>A0A450YIC6_9GAMM</name>
<dbReference type="InterPro" id="IPR015424">
    <property type="entry name" value="PyrdxlP-dep_Trfase"/>
</dbReference>